<name>A0A5B8CT24_9PROT</name>
<proteinExistence type="inferred from homology"/>
<reference evidence="8" key="1">
    <citation type="journal article" date="2019" name="ISME J.">
        <title>Evolution in action: habitat transition from sediment to the pelagial leads to genome streamlining in Methylophilaceae.</title>
        <authorList>
            <person name="Salcher M."/>
            <person name="Schaefle D."/>
            <person name="Kaspar M."/>
            <person name="Neuenschwander S.M."/>
            <person name="Ghai R."/>
        </authorList>
    </citation>
    <scope>NUCLEOTIDE SEQUENCE [LARGE SCALE GENOMIC DNA]</scope>
    <source>
        <strain evidence="8">MMS-M-51</strain>
    </source>
</reference>
<dbReference type="GO" id="GO:0016405">
    <property type="term" value="F:CoA-ligase activity"/>
    <property type="evidence" value="ECO:0007669"/>
    <property type="project" value="UniProtKB-ARBA"/>
</dbReference>
<dbReference type="Pfam" id="PF13193">
    <property type="entry name" value="AMP-binding_C"/>
    <property type="match status" value="1"/>
</dbReference>
<evidence type="ECO:0000259" key="6">
    <source>
        <dbReference type="Pfam" id="PF13193"/>
    </source>
</evidence>
<comment type="similarity">
    <text evidence="1">Belongs to the ATP-dependent AMP-binding enzyme family.</text>
</comment>
<dbReference type="InterPro" id="IPR051087">
    <property type="entry name" value="Mitochondrial_ACSM"/>
</dbReference>
<dbReference type="SUPFAM" id="SSF56801">
    <property type="entry name" value="Acetyl-CoA synthetase-like"/>
    <property type="match status" value="1"/>
</dbReference>
<dbReference type="InterPro" id="IPR042099">
    <property type="entry name" value="ANL_N_sf"/>
</dbReference>
<gene>
    <name evidence="7" type="ORF">FIU01_07420</name>
</gene>
<dbReference type="PANTHER" id="PTHR43605">
    <property type="entry name" value="ACYL-COENZYME A SYNTHETASE"/>
    <property type="match status" value="1"/>
</dbReference>
<dbReference type="OrthoDB" id="9766486at2"/>
<dbReference type="InterPro" id="IPR000873">
    <property type="entry name" value="AMP-dep_synth/lig_dom"/>
</dbReference>
<dbReference type="InterPro" id="IPR025110">
    <property type="entry name" value="AMP-bd_C"/>
</dbReference>
<keyword evidence="4" id="KW-0067">ATP-binding</keyword>
<evidence type="ECO:0000256" key="2">
    <source>
        <dbReference type="ARBA" id="ARBA00022598"/>
    </source>
</evidence>
<protein>
    <submittedName>
        <fullName evidence="7">Acyl-CoA synthetase</fullName>
    </submittedName>
</protein>
<dbReference type="KEGG" id="mmec:FIU01_07420"/>
<dbReference type="EMBL" id="CP040946">
    <property type="protein sequence ID" value="QDC44369.1"/>
    <property type="molecule type" value="Genomic_DNA"/>
</dbReference>
<dbReference type="InterPro" id="IPR020845">
    <property type="entry name" value="AMP-binding_CS"/>
</dbReference>
<organism evidence="7 8">
    <name type="scientific">Methylophilus medardicus</name>
    <dbReference type="NCBI Taxonomy" id="2588534"/>
    <lineage>
        <taxon>Bacteria</taxon>
        <taxon>Pseudomonadati</taxon>
        <taxon>Pseudomonadota</taxon>
        <taxon>Betaproteobacteria</taxon>
        <taxon>Nitrosomonadales</taxon>
        <taxon>Methylophilaceae</taxon>
        <taxon>Methylophilus</taxon>
    </lineage>
</organism>
<dbReference type="GO" id="GO:0006633">
    <property type="term" value="P:fatty acid biosynthetic process"/>
    <property type="evidence" value="ECO:0007669"/>
    <property type="project" value="TreeGrafter"/>
</dbReference>
<dbReference type="PROSITE" id="PS00455">
    <property type="entry name" value="AMP_BINDING"/>
    <property type="match status" value="1"/>
</dbReference>
<dbReference type="Gene3D" id="3.40.50.12780">
    <property type="entry name" value="N-terminal domain of ligase-like"/>
    <property type="match status" value="1"/>
</dbReference>
<dbReference type="Pfam" id="PF00501">
    <property type="entry name" value="AMP-binding"/>
    <property type="match status" value="1"/>
</dbReference>
<evidence type="ECO:0000313" key="8">
    <source>
        <dbReference type="Proteomes" id="UP000311008"/>
    </source>
</evidence>
<feature type="domain" description="AMP-dependent synthetase/ligase" evidence="5">
    <location>
        <begin position="39"/>
        <end position="411"/>
    </location>
</feature>
<dbReference type="AlphaFoldDB" id="A0A5B8CT24"/>
<dbReference type="Proteomes" id="UP000311008">
    <property type="component" value="Chromosome"/>
</dbReference>
<dbReference type="GO" id="GO:0015645">
    <property type="term" value="F:fatty acid ligase activity"/>
    <property type="evidence" value="ECO:0007669"/>
    <property type="project" value="TreeGrafter"/>
</dbReference>
<accession>A0A5B8CT24</accession>
<feature type="domain" description="AMP-binding enzyme C-terminal" evidence="6">
    <location>
        <begin position="461"/>
        <end position="536"/>
    </location>
</feature>
<evidence type="ECO:0000256" key="3">
    <source>
        <dbReference type="ARBA" id="ARBA00022741"/>
    </source>
</evidence>
<dbReference type="GO" id="GO:0004321">
    <property type="term" value="F:fatty-acyl-CoA synthase activity"/>
    <property type="evidence" value="ECO:0007669"/>
    <property type="project" value="TreeGrafter"/>
</dbReference>
<dbReference type="InterPro" id="IPR045851">
    <property type="entry name" value="AMP-bd_C_sf"/>
</dbReference>
<dbReference type="GO" id="GO:0005524">
    <property type="term" value="F:ATP binding"/>
    <property type="evidence" value="ECO:0007669"/>
    <property type="project" value="UniProtKB-KW"/>
</dbReference>
<dbReference type="PANTHER" id="PTHR43605:SF10">
    <property type="entry name" value="ACYL-COA SYNTHETASE MEDIUM CHAIN FAMILY MEMBER 3"/>
    <property type="match status" value="1"/>
</dbReference>
<evidence type="ECO:0000256" key="1">
    <source>
        <dbReference type="ARBA" id="ARBA00006432"/>
    </source>
</evidence>
<sequence>MKGLNMTQLAPYPDWQWQIPAFFNIGVACSDRHLGTAKADEIAMIVEDDSFGTSTITFAELAASTDAFAQLLRGLEVVPGDRVLIRLPNSLDYPTAFLGTMKTGAISVPTSTLLTAEEVAYLAKDSGAVVLVTDAAAWAGMSAKMQENIAQTPQLKHILLTQLVGEVAAVDGFNVLAMEAALGTVPEPQPAYVTRADDPAYLVYTSGTTGYPKGVLHAHRALLGRQPAAQYWFNYSDTHQDRIMHSGKFNWTYVLGTGLMDPLYLGKTVIVHEGKNDAQKWLELIAKHAATIFIGVPTIYRQLLQKTQATQSDIPSVRHFMSAGEHLSDEVLTQWRDRFGLDIYEAVGMSEFSYYLSQSIFRPIRAGSAGFPQPGHAIKLLNPETLAPVSEGEEGMISVPENDPGLFLSYWNLPQETAKYKHDGYFFTGDYAKYDADGYLWFLGRKDDIIKSFGYRVSPYEIERVYKGHPAVADCAAVGEEIEKDKLLVVIYVIPKADTEIAPEELITFGKQHLAAYKAPKTVYLAKEFPRTKNGKILRKDVSPAIAYSKSNAR</sequence>
<evidence type="ECO:0000256" key="4">
    <source>
        <dbReference type="ARBA" id="ARBA00022840"/>
    </source>
</evidence>
<evidence type="ECO:0000313" key="7">
    <source>
        <dbReference type="EMBL" id="QDC44369.1"/>
    </source>
</evidence>
<evidence type="ECO:0000259" key="5">
    <source>
        <dbReference type="Pfam" id="PF00501"/>
    </source>
</evidence>
<dbReference type="Gene3D" id="3.30.300.30">
    <property type="match status" value="1"/>
</dbReference>
<dbReference type="PROSITE" id="PS51257">
    <property type="entry name" value="PROKAR_LIPOPROTEIN"/>
    <property type="match status" value="1"/>
</dbReference>
<keyword evidence="3" id="KW-0547">Nucleotide-binding</keyword>
<keyword evidence="2" id="KW-0436">Ligase</keyword>
<keyword evidence="8" id="KW-1185">Reference proteome</keyword>
<dbReference type="GO" id="GO:0006637">
    <property type="term" value="P:acyl-CoA metabolic process"/>
    <property type="evidence" value="ECO:0007669"/>
    <property type="project" value="TreeGrafter"/>
</dbReference>